<organism evidence="2 3">
    <name type="scientific">Methylobacterium radiotolerans</name>
    <dbReference type="NCBI Taxonomy" id="31998"/>
    <lineage>
        <taxon>Bacteria</taxon>
        <taxon>Pseudomonadati</taxon>
        <taxon>Pseudomonadota</taxon>
        <taxon>Alphaproteobacteria</taxon>
        <taxon>Hyphomicrobiales</taxon>
        <taxon>Methylobacteriaceae</taxon>
        <taxon>Methylobacterium</taxon>
    </lineage>
</organism>
<keyword evidence="3" id="KW-1185">Reference proteome</keyword>
<reference evidence="2 3" key="1">
    <citation type="submission" date="2024-06" db="EMBL/GenBank/DDBJ databases">
        <title>Genomics of switchgrass bacterial isolates.</title>
        <authorList>
            <person name="Shade A."/>
        </authorList>
    </citation>
    <scope>NUCLEOTIDE SEQUENCE [LARGE SCALE GENOMIC DNA]</scope>
    <source>
        <strain evidence="2 3">PvP084</strain>
    </source>
</reference>
<sequence>MNDLPVAETGVDLHGLLAVEAPQRAVEREGSGRVDVEIRRAGGQQHRGMGTRGVVDRLQSRVAAHEHLAIQRIGQSRRRVGPGQTDDAGELRGTRAGPVEPGPVETQHRGGPGPRGMPHDGDAGGIAAVRGRVRDGPGDRGGVVREDVGEGRRRDVAVLGDDRDDTPARERRADIGDLVLGSGPPPAAVQEHGDRPRLPRGWPVDVGPVLAPGSVGDALVDVHVQRRERVQDREGQADNRVTQVAQHGLGLRRVGVQARL</sequence>
<name>A0ABV2NCZ2_9HYPH</name>
<feature type="region of interest" description="Disordered" evidence="1">
    <location>
        <begin position="74"/>
        <end position="123"/>
    </location>
</feature>
<evidence type="ECO:0000313" key="3">
    <source>
        <dbReference type="Proteomes" id="UP001549119"/>
    </source>
</evidence>
<proteinExistence type="predicted"/>
<gene>
    <name evidence="2" type="ORF">ABIC20_001655</name>
</gene>
<evidence type="ECO:0000256" key="1">
    <source>
        <dbReference type="SAM" id="MobiDB-lite"/>
    </source>
</evidence>
<comment type="caution">
    <text evidence="2">The sequence shown here is derived from an EMBL/GenBank/DDBJ whole genome shotgun (WGS) entry which is preliminary data.</text>
</comment>
<protein>
    <submittedName>
        <fullName evidence="2">Uncharacterized protein</fullName>
    </submittedName>
</protein>
<accession>A0ABV2NCZ2</accession>
<dbReference type="EMBL" id="JBEPNW010000002">
    <property type="protein sequence ID" value="MET3864346.1"/>
    <property type="molecule type" value="Genomic_DNA"/>
</dbReference>
<dbReference type="Proteomes" id="UP001549119">
    <property type="component" value="Unassembled WGS sequence"/>
</dbReference>
<evidence type="ECO:0000313" key="2">
    <source>
        <dbReference type="EMBL" id="MET3864346.1"/>
    </source>
</evidence>